<protein>
    <submittedName>
        <fullName evidence="2">Uncharacterized protein</fullName>
    </submittedName>
</protein>
<dbReference type="PANTHER" id="PTHR12069">
    <property type="entry name" value="DNA-DIRECTED RNA POLYMERASES III 80 KDA POLYPEPTIDE RNA POLYMERASE III SUBUNIT 5"/>
    <property type="match status" value="1"/>
</dbReference>
<reference evidence="2" key="1">
    <citation type="submission" date="2018-02" db="EMBL/GenBank/DDBJ databases">
        <authorList>
            <person name="Cohen D.B."/>
            <person name="Kent A.D."/>
        </authorList>
    </citation>
    <scope>NUCLEOTIDE SEQUENCE</scope>
</reference>
<dbReference type="GO" id="GO:0005666">
    <property type="term" value="C:RNA polymerase III complex"/>
    <property type="evidence" value="ECO:0007669"/>
    <property type="project" value="TreeGrafter"/>
</dbReference>
<evidence type="ECO:0000313" key="2">
    <source>
        <dbReference type="EMBL" id="SPC73427.1"/>
    </source>
</evidence>
<dbReference type="InterPro" id="IPR006886">
    <property type="entry name" value="RNA_pol_III_Rpc5"/>
</dbReference>
<dbReference type="AlphaFoldDB" id="A0A2N9E3D5"/>
<name>A0A2N9E3D5_FAGSY</name>
<organism evidence="2">
    <name type="scientific">Fagus sylvatica</name>
    <name type="common">Beechnut</name>
    <dbReference type="NCBI Taxonomy" id="28930"/>
    <lineage>
        <taxon>Eukaryota</taxon>
        <taxon>Viridiplantae</taxon>
        <taxon>Streptophyta</taxon>
        <taxon>Embryophyta</taxon>
        <taxon>Tracheophyta</taxon>
        <taxon>Spermatophyta</taxon>
        <taxon>Magnoliopsida</taxon>
        <taxon>eudicotyledons</taxon>
        <taxon>Gunneridae</taxon>
        <taxon>Pentapetalae</taxon>
        <taxon>rosids</taxon>
        <taxon>fabids</taxon>
        <taxon>Fagales</taxon>
        <taxon>Fagaceae</taxon>
        <taxon>Fagus</taxon>
    </lineage>
</organism>
<proteinExistence type="predicted"/>
<sequence length="311" mass="34200">MDKILNNTRGVKKSGPQEKNAVPKPIMTSMPGKAVNADKGMAKNASGVSSGRKTMSDEAREAVPKALLKVFQTYKVCSFQLICKGLRELALSKSTLPKADPKMEVAAAFGVDAPEELQEIINQVATNIHGRYVLKSSPEHPEYDPLRKVVIDLLRGQEPNAKLKKADVSEAAKMALKRDMTNNEYIKSGKTYGLRIYEREMNSMSNIILGRDGAQQLLSSDGVCGAEKQMDYFGRSQVEGIKGIQLGDQRSIGVGLTSSGSCRDTPYWRSVANDNSRSLSESIGRAATAKHIEGFSLLQRRCHQRMRHPED</sequence>
<dbReference type="GO" id="GO:0042797">
    <property type="term" value="P:tRNA transcription by RNA polymerase III"/>
    <property type="evidence" value="ECO:0007669"/>
    <property type="project" value="TreeGrafter"/>
</dbReference>
<dbReference type="PANTHER" id="PTHR12069:SF0">
    <property type="entry name" value="DNA-DIRECTED RNA POLYMERASE III SUBUNIT RPC5"/>
    <property type="match status" value="1"/>
</dbReference>
<dbReference type="EMBL" id="OIVN01000058">
    <property type="protein sequence ID" value="SPC73427.1"/>
    <property type="molecule type" value="Genomic_DNA"/>
</dbReference>
<evidence type="ECO:0000256" key="1">
    <source>
        <dbReference type="SAM" id="MobiDB-lite"/>
    </source>
</evidence>
<gene>
    <name evidence="2" type="ORF">FSB_LOCUS1309</name>
</gene>
<accession>A0A2N9E3D5</accession>
<feature type="region of interest" description="Disordered" evidence="1">
    <location>
        <begin position="1"/>
        <end position="56"/>
    </location>
</feature>